<dbReference type="Proteomes" id="UP001595921">
    <property type="component" value="Unassembled WGS sequence"/>
</dbReference>
<dbReference type="InterPro" id="IPR009078">
    <property type="entry name" value="Ferritin-like_SF"/>
</dbReference>
<dbReference type="Gene3D" id="1.20.1260.10">
    <property type="match status" value="2"/>
</dbReference>
<comment type="caution">
    <text evidence="2">The sequence shown here is derived from an EMBL/GenBank/DDBJ whole genome shotgun (WGS) entry which is preliminary data.</text>
</comment>
<evidence type="ECO:0000313" key="3">
    <source>
        <dbReference type="Proteomes" id="UP001595921"/>
    </source>
</evidence>
<feature type="region of interest" description="Disordered" evidence="1">
    <location>
        <begin position="27"/>
        <end position="75"/>
    </location>
</feature>
<dbReference type="InterPro" id="IPR006311">
    <property type="entry name" value="TAT_signal"/>
</dbReference>
<reference evidence="2 3" key="1">
    <citation type="journal article" date="2019" name="Int. J. Syst. Evol. Microbiol.">
        <title>The Global Catalogue of Microorganisms (GCM) 10K type strain sequencing project: providing services to taxonomists for standard genome sequencing and annotation.</title>
        <authorList>
            <consortium name="The Broad Institute Genomics Platform"/>
            <consortium name="The Broad Institute Genome Sequencing Center for Infectious Disease"/>
            <person name="Wu L."/>
            <person name="Ma J."/>
        </authorList>
    </citation>
    <scope>NUCLEOTIDE SEQUENCE [LARGE SCALE GENOMIC DNA]</scope>
    <source>
        <strain evidence="2 3">CGMCC 1.12553</strain>
    </source>
</reference>
<sequence length="440" mass="46841">MSQNGNPRRTRRNFLGATAAATTFALAGCTGSSENGGGSSETTTEEMTTTETTTETATPTEEPTTTESEPQAAPDVPILNYALTLEHLENAFYRDGLATFSNDELMEADALSTFSESLRMEVPGYLKTVGAHEKAHVDALTATISDLGGDPVGEGEYDFGYETPTEFMQVAKALENTGVAAYAGAAPSIVSEELLTVAAGIHSVEARHASFLNLVNSSSPFPNAVDEAKSVSEVLEIAGGFVTSEVDPSVYELSEDRPVPARKEEDDTSDVDVLNYALTLEHLENAFYREGLEEFSAERIANCDALADYSEEFRTMVPEHLQTAGAHEKAHVDAITKTVKQLGGTPVSEAEYDFGYETPSEFLGVARALENTGVAAYKGAAPTVANDDVFAAAIGIHSVEARHAALLNEVNAKSPFPKGVDEPKSMSEVQEIAGQFIVSN</sequence>
<dbReference type="SUPFAM" id="SSF47240">
    <property type="entry name" value="Ferritin-like"/>
    <property type="match status" value="2"/>
</dbReference>
<evidence type="ECO:0000313" key="2">
    <source>
        <dbReference type="EMBL" id="MFC4359358.1"/>
    </source>
</evidence>
<dbReference type="PANTHER" id="PTHR31694">
    <property type="entry name" value="DESICCATION-LIKE PROTEIN"/>
    <property type="match status" value="1"/>
</dbReference>
<dbReference type="AlphaFoldDB" id="A0ABD5PF57"/>
<dbReference type="EMBL" id="JBHSDS010000008">
    <property type="protein sequence ID" value="MFC4359358.1"/>
    <property type="molecule type" value="Genomic_DNA"/>
</dbReference>
<evidence type="ECO:0000256" key="1">
    <source>
        <dbReference type="SAM" id="MobiDB-lite"/>
    </source>
</evidence>
<dbReference type="RefSeq" id="WP_267622731.1">
    <property type="nucleotide sequence ID" value="NZ_JAODIW010000006.1"/>
</dbReference>
<name>A0ABD5PF57_9EURY</name>
<dbReference type="Pfam" id="PF13668">
    <property type="entry name" value="Ferritin_2"/>
    <property type="match status" value="2"/>
</dbReference>
<dbReference type="PANTHER" id="PTHR31694:SF26">
    <property type="entry name" value="OS05G0151100 PROTEIN"/>
    <property type="match status" value="1"/>
</dbReference>
<dbReference type="InterPro" id="IPR012347">
    <property type="entry name" value="Ferritin-like"/>
</dbReference>
<proteinExistence type="predicted"/>
<dbReference type="InterPro" id="IPR052965">
    <property type="entry name" value="Pigment-catalase-like"/>
</dbReference>
<dbReference type="CDD" id="cd00657">
    <property type="entry name" value="Ferritin_like"/>
    <property type="match status" value="2"/>
</dbReference>
<organism evidence="2 3">
    <name type="scientific">Halobium salinum</name>
    <dbReference type="NCBI Taxonomy" id="1364940"/>
    <lineage>
        <taxon>Archaea</taxon>
        <taxon>Methanobacteriati</taxon>
        <taxon>Methanobacteriota</taxon>
        <taxon>Stenosarchaea group</taxon>
        <taxon>Halobacteria</taxon>
        <taxon>Halobacteriales</taxon>
        <taxon>Haloferacaceae</taxon>
        <taxon>Halobium</taxon>
    </lineage>
</organism>
<dbReference type="PROSITE" id="PS51318">
    <property type="entry name" value="TAT"/>
    <property type="match status" value="1"/>
</dbReference>
<accession>A0ABD5PF57</accession>
<feature type="compositionally biased region" description="Low complexity" evidence="1">
    <location>
        <begin position="40"/>
        <end position="70"/>
    </location>
</feature>
<gene>
    <name evidence="2" type="ORF">ACFO0N_15555</name>
</gene>
<keyword evidence="3" id="KW-1185">Reference proteome</keyword>
<protein>
    <submittedName>
        <fullName evidence="2">Ferritin-like domain-containing protein</fullName>
    </submittedName>
</protein>